<feature type="region of interest" description="Disordered" evidence="1">
    <location>
        <begin position="1"/>
        <end position="32"/>
    </location>
</feature>
<feature type="region of interest" description="Disordered" evidence="1">
    <location>
        <begin position="48"/>
        <end position="69"/>
    </location>
</feature>
<dbReference type="EMBL" id="JTAK01000002">
    <property type="protein sequence ID" value="KHO65233.1"/>
    <property type="molecule type" value="Genomic_DNA"/>
</dbReference>
<organism evidence="2 3">
    <name type="scientific">Pseudomonas flexibilis</name>
    <dbReference type="NCBI Taxonomy" id="706570"/>
    <lineage>
        <taxon>Bacteria</taxon>
        <taxon>Pseudomonadati</taxon>
        <taxon>Pseudomonadota</taxon>
        <taxon>Gammaproteobacteria</taxon>
        <taxon>Pseudomonadales</taxon>
        <taxon>Pseudomonadaceae</taxon>
        <taxon>Pseudomonas</taxon>
    </lineage>
</organism>
<feature type="compositionally biased region" description="Basic and acidic residues" evidence="1">
    <location>
        <begin position="49"/>
        <end position="60"/>
    </location>
</feature>
<keyword evidence="3" id="KW-1185">Reference proteome</keyword>
<evidence type="ECO:0000313" key="3">
    <source>
        <dbReference type="Proteomes" id="UP000030980"/>
    </source>
</evidence>
<accession>A0A0B3BLB8</accession>
<comment type="caution">
    <text evidence="2">The sequence shown here is derived from an EMBL/GenBank/DDBJ whole genome shotgun (WGS) entry which is preliminary data.</text>
</comment>
<name>A0A0B3BLB8_9PSED</name>
<reference evidence="2 3" key="1">
    <citation type="submission" date="2014-11" db="EMBL/GenBank/DDBJ databases">
        <title>Genome sequence of Pseudomonas tuomuerensis JCM 14085.</title>
        <authorList>
            <person name="Shin S.-K."/>
            <person name="Yi H."/>
        </authorList>
    </citation>
    <scope>NUCLEOTIDE SEQUENCE [LARGE SCALE GENOMIC DNA]</scope>
    <source>
        <strain evidence="2 3">JCM 14085</strain>
    </source>
</reference>
<evidence type="ECO:0000313" key="2">
    <source>
        <dbReference type="EMBL" id="KHO65233.1"/>
    </source>
</evidence>
<dbReference type="STRING" id="706570.PT85_03820"/>
<gene>
    <name evidence="2" type="ORF">PT85_03820</name>
</gene>
<protein>
    <submittedName>
        <fullName evidence="2">Uncharacterized protein</fullName>
    </submittedName>
</protein>
<evidence type="ECO:0000256" key="1">
    <source>
        <dbReference type="SAM" id="MobiDB-lite"/>
    </source>
</evidence>
<dbReference type="Proteomes" id="UP000030980">
    <property type="component" value="Unassembled WGS sequence"/>
</dbReference>
<dbReference type="RefSeq" id="WP_039605999.1">
    <property type="nucleotide sequence ID" value="NZ_FMUP01000001.1"/>
</dbReference>
<proteinExistence type="predicted"/>
<sequence length="69" mass="7356">MSDPFERAAASAPPTLGEGCLQRFDPEQMGDDLGTEFSDAAALWAEWQRSAEGEQDHRSQDSTAAAALG</sequence>
<dbReference type="OrthoDB" id="6966321at2"/>
<dbReference type="AlphaFoldDB" id="A0A0B3BLB8"/>